<feature type="chain" id="PRO_5026828662" evidence="1">
    <location>
        <begin position="19"/>
        <end position="69"/>
    </location>
</feature>
<protein>
    <submittedName>
        <fullName evidence="2">Uncharacterized protein</fullName>
    </submittedName>
</protein>
<accession>A0A6J4JRX1</accession>
<proteinExistence type="predicted"/>
<gene>
    <name evidence="2" type="ORF">AVDCRST_MAG63-3953</name>
</gene>
<dbReference type="InterPro" id="IPR011042">
    <property type="entry name" value="6-blade_b-propeller_TolB-like"/>
</dbReference>
<dbReference type="AlphaFoldDB" id="A0A6J4JRX1"/>
<dbReference type="PROSITE" id="PS51257">
    <property type="entry name" value="PROKAR_LIPOPROTEIN"/>
    <property type="match status" value="1"/>
</dbReference>
<dbReference type="Gene3D" id="2.120.10.30">
    <property type="entry name" value="TolB, C-terminal domain"/>
    <property type="match status" value="1"/>
</dbReference>
<sequence>MRCFFVLLRPVWMRRLFAFSAAALMLSGCGGGGGSDAGEPLPPVGGRIVFASNRTGDYEIYAMDADGSG</sequence>
<keyword evidence="1" id="KW-0732">Signal</keyword>
<organism evidence="2">
    <name type="scientific">uncultured Armatimonadetes bacterium</name>
    <dbReference type="NCBI Taxonomy" id="157466"/>
    <lineage>
        <taxon>Bacteria</taxon>
        <taxon>Bacillati</taxon>
        <taxon>Armatimonadota</taxon>
        <taxon>environmental samples</taxon>
    </lineage>
</organism>
<name>A0A6J4JRX1_9BACT</name>
<reference evidence="2" key="1">
    <citation type="submission" date="2020-02" db="EMBL/GenBank/DDBJ databases">
        <authorList>
            <person name="Meier V. D."/>
        </authorList>
    </citation>
    <scope>NUCLEOTIDE SEQUENCE</scope>
    <source>
        <strain evidence="2">AVDCRST_MAG63</strain>
    </source>
</reference>
<evidence type="ECO:0000313" key="2">
    <source>
        <dbReference type="EMBL" id="CAA9285570.1"/>
    </source>
</evidence>
<feature type="signal peptide" evidence="1">
    <location>
        <begin position="1"/>
        <end position="18"/>
    </location>
</feature>
<evidence type="ECO:0000256" key="1">
    <source>
        <dbReference type="SAM" id="SignalP"/>
    </source>
</evidence>
<dbReference type="EMBL" id="CADCTO010000534">
    <property type="protein sequence ID" value="CAA9285570.1"/>
    <property type="molecule type" value="Genomic_DNA"/>
</dbReference>